<evidence type="ECO:0000259" key="2">
    <source>
        <dbReference type="PROSITE" id="PS50404"/>
    </source>
</evidence>
<evidence type="ECO:0008006" key="6">
    <source>
        <dbReference type="Google" id="ProtNLM"/>
    </source>
</evidence>
<accession>A0AAJ0C1M9</accession>
<dbReference type="RefSeq" id="XP_060284698.1">
    <property type="nucleotide sequence ID" value="XM_060427593.1"/>
</dbReference>
<dbReference type="InterPro" id="IPR036249">
    <property type="entry name" value="Thioredoxin-like_sf"/>
</dbReference>
<dbReference type="InterPro" id="IPR004045">
    <property type="entry name" value="Glutathione_S-Trfase_N"/>
</dbReference>
<gene>
    <name evidence="4" type="ORF">QBC33DRAFT_535134</name>
</gene>
<proteinExistence type="inferred from homology"/>
<dbReference type="InterPro" id="IPR010987">
    <property type="entry name" value="Glutathione-S-Trfase_C-like"/>
</dbReference>
<dbReference type="Gene3D" id="3.40.30.10">
    <property type="entry name" value="Glutaredoxin"/>
    <property type="match status" value="1"/>
</dbReference>
<feature type="domain" description="GST N-terminal" evidence="2">
    <location>
        <begin position="5"/>
        <end position="92"/>
    </location>
</feature>
<dbReference type="GeneID" id="85310780"/>
<comment type="caution">
    <text evidence="4">The sequence shown here is derived from an EMBL/GenBank/DDBJ whole genome shotgun (WGS) entry which is preliminary data.</text>
</comment>
<dbReference type="PANTHER" id="PTHR44051:SF9">
    <property type="entry name" value="GLUTATHIONE S-TRANSFERASE 1"/>
    <property type="match status" value="1"/>
</dbReference>
<dbReference type="AlphaFoldDB" id="A0AAJ0C1M9"/>
<sequence>MADDQPKVKLHWLNGSRAQGTLWLLEQLEIPYELEIYHRDKSMLAPAELAKLHPLGKSPVVTITPPGASEPIVLAESAFIVEYMCEHSANGKELVPKRWKDGQEGKIGGETEEWMRYQYIMYYSEGSFMSQLVVYFVISGLKGGRVPFFIRPISRAIANQVISQFSFPNLQKHFTLLESYLSTSPGGEYLCGNHLTGADIMLAFPLITGLGGSFDELGHWEKGSFAATFPKLWAYMQRLEKEPGWVKSVEKIREIEGSFSLLPGRD</sequence>
<comment type="similarity">
    <text evidence="1">Belongs to the GST superfamily.</text>
</comment>
<dbReference type="SFLD" id="SFLDS00019">
    <property type="entry name" value="Glutathione_Transferase_(cytos"/>
    <property type="match status" value="1"/>
</dbReference>
<dbReference type="Gene3D" id="1.20.1050.10">
    <property type="match status" value="1"/>
</dbReference>
<dbReference type="InterPro" id="IPR040079">
    <property type="entry name" value="Glutathione_S-Trfase"/>
</dbReference>
<evidence type="ECO:0000313" key="5">
    <source>
        <dbReference type="Proteomes" id="UP001244011"/>
    </source>
</evidence>
<dbReference type="Pfam" id="PF14497">
    <property type="entry name" value="GST_C_3"/>
    <property type="match status" value="1"/>
</dbReference>
<dbReference type="SFLD" id="SFLDG00358">
    <property type="entry name" value="Main_(cytGST)"/>
    <property type="match status" value="1"/>
</dbReference>
<dbReference type="InterPro" id="IPR004046">
    <property type="entry name" value="GST_C"/>
</dbReference>
<feature type="domain" description="GST C-terminal" evidence="3">
    <location>
        <begin position="127"/>
        <end position="259"/>
    </location>
</feature>
<evidence type="ECO:0000256" key="1">
    <source>
        <dbReference type="ARBA" id="ARBA00007409"/>
    </source>
</evidence>
<dbReference type="InterPro" id="IPR036282">
    <property type="entry name" value="Glutathione-S-Trfase_C_sf"/>
</dbReference>
<evidence type="ECO:0000313" key="4">
    <source>
        <dbReference type="EMBL" id="KAK1768485.1"/>
    </source>
</evidence>
<dbReference type="SUPFAM" id="SSF52833">
    <property type="entry name" value="Thioredoxin-like"/>
    <property type="match status" value="1"/>
</dbReference>
<dbReference type="EMBL" id="MU839005">
    <property type="protein sequence ID" value="KAK1768485.1"/>
    <property type="molecule type" value="Genomic_DNA"/>
</dbReference>
<dbReference type="Proteomes" id="UP001244011">
    <property type="component" value="Unassembled WGS sequence"/>
</dbReference>
<dbReference type="PROSITE" id="PS50404">
    <property type="entry name" value="GST_NTER"/>
    <property type="match status" value="1"/>
</dbReference>
<dbReference type="PANTHER" id="PTHR44051">
    <property type="entry name" value="GLUTATHIONE S-TRANSFERASE-RELATED"/>
    <property type="match status" value="1"/>
</dbReference>
<dbReference type="PROSITE" id="PS50405">
    <property type="entry name" value="GST_CTER"/>
    <property type="match status" value="1"/>
</dbReference>
<keyword evidence="5" id="KW-1185">Reference proteome</keyword>
<dbReference type="CDD" id="cd03046">
    <property type="entry name" value="GST_N_GTT1_like"/>
    <property type="match status" value="1"/>
</dbReference>
<name>A0AAJ0C1M9_9PEZI</name>
<dbReference type="SUPFAM" id="SSF47616">
    <property type="entry name" value="GST C-terminal domain-like"/>
    <property type="match status" value="1"/>
</dbReference>
<evidence type="ECO:0000259" key="3">
    <source>
        <dbReference type="PROSITE" id="PS50405"/>
    </source>
</evidence>
<dbReference type="Pfam" id="PF13409">
    <property type="entry name" value="GST_N_2"/>
    <property type="match status" value="1"/>
</dbReference>
<reference evidence="4" key="1">
    <citation type="submission" date="2023-06" db="EMBL/GenBank/DDBJ databases">
        <title>Genome-scale phylogeny and comparative genomics of the fungal order Sordariales.</title>
        <authorList>
            <consortium name="Lawrence Berkeley National Laboratory"/>
            <person name="Hensen N."/>
            <person name="Bonometti L."/>
            <person name="Westerberg I."/>
            <person name="Brannstrom I.O."/>
            <person name="Guillou S."/>
            <person name="Cros-Aarteil S."/>
            <person name="Calhoun S."/>
            <person name="Haridas S."/>
            <person name="Kuo A."/>
            <person name="Mondo S."/>
            <person name="Pangilinan J."/>
            <person name="Riley R."/>
            <person name="Labutti K."/>
            <person name="Andreopoulos B."/>
            <person name="Lipzen A."/>
            <person name="Chen C."/>
            <person name="Yanf M."/>
            <person name="Daum C."/>
            <person name="Ng V."/>
            <person name="Clum A."/>
            <person name="Steindorff A."/>
            <person name="Ohm R."/>
            <person name="Martin F."/>
            <person name="Silar P."/>
            <person name="Natvig D."/>
            <person name="Lalanne C."/>
            <person name="Gautier V."/>
            <person name="Ament-Velasquez S.L."/>
            <person name="Kruys A."/>
            <person name="Hutchinson M.I."/>
            <person name="Powell A.J."/>
            <person name="Barry K."/>
            <person name="Miller A.N."/>
            <person name="Grigoriev I.V."/>
            <person name="Debuchy R."/>
            <person name="Gladieux P."/>
            <person name="Thoren M.H."/>
            <person name="Johannesson H."/>
        </authorList>
    </citation>
    <scope>NUCLEOTIDE SEQUENCE</scope>
    <source>
        <strain evidence="4">8032-3</strain>
    </source>
</reference>
<protein>
    <recommendedName>
        <fullName evidence="6">Glutathione S-transferase</fullName>
    </recommendedName>
</protein>
<organism evidence="4 5">
    <name type="scientific">Phialemonium atrogriseum</name>
    <dbReference type="NCBI Taxonomy" id="1093897"/>
    <lineage>
        <taxon>Eukaryota</taxon>
        <taxon>Fungi</taxon>
        <taxon>Dikarya</taxon>
        <taxon>Ascomycota</taxon>
        <taxon>Pezizomycotina</taxon>
        <taxon>Sordariomycetes</taxon>
        <taxon>Sordariomycetidae</taxon>
        <taxon>Cephalothecales</taxon>
        <taxon>Cephalothecaceae</taxon>
        <taxon>Phialemonium</taxon>
    </lineage>
</organism>